<gene>
    <name evidence="3" type="ORF">Adt_37531</name>
</gene>
<dbReference type="FunFam" id="3.30.559.10:FF:000035">
    <property type="entry name" value="Phenolic glucoside malonyltransferase 1"/>
    <property type="match status" value="1"/>
</dbReference>
<dbReference type="InterPro" id="IPR051504">
    <property type="entry name" value="Plant_metabolite_acyltrans"/>
</dbReference>
<dbReference type="GO" id="GO:0016747">
    <property type="term" value="F:acyltransferase activity, transferring groups other than amino-acyl groups"/>
    <property type="evidence" value="ECO:0007669"/>
    <property type="project" value="UniProtKB-ARBA"/>
</dbReference>
<dbReference type="InterPro" id="IPR023213">
    <property type="entry name" value="CAT-like_dom_sf"/>
</dbReference>
<comment type="caution">
    <text evidence="3">The sequence shown here is derived from an EMBL/GenBank/DDBJ whole genome shotgun (WGS) entry which is preliminary data.</text>
</comment>
<sequence length="459" mass="51129">MATQLEHCEILPPPAEVTELTVPLTFFDIPWLYFHPIQRLLFYEFPCSKPYFLETIVPNLKKSLSLTLKHYIPLASNLLYPSSNKKPVFHYVVGDSVSLSIAESSHDFNNLTANYSRDADQFYPFVPQLPPPKEEAEYKTFPVFCLQVTLFPNRGVCIGFTNHHTIGDASSIVGFIKAWASISKLGGDSQLSEAKSLPLFDRSVIKDPSGIADIYWSQIKNFKLLSSSLHLPTNKVRATYILHQADIKKLKDSVSAQKPDLVQPSSFVVTAAYVWTCLVKSGPASGEEVDADEPEYFSFAVDCRARLNPPVPANYFGNCLGAVMVKRKHQESMENEGFFIAAEAIAEMIRTKVNKKDEMMKGAENWLVDFAEMVGKRVLTVAGSPKFDLYEADYGWGRPKKLESVSIDGDDSFSLCKSRDSEGSLEIGLSLTKNKMDAFSAIFDSGLGILSKEVVHSTK</sequence>
<proteinExistence type="predicted"/>
<dbReference type="Gene3D" id="3.30.559.10">
    <property type="entry name" value="Chloramphenicol acetyltransferase-like domain"/>
    <property type="match status" value="2"/>
</dbReference>
<organism evidence="3 4">
    <name type="scientific">Abeliophyllum distichum</name>
    <dbReference type="NCBI Taxonomy" id="126358"/>
    <lineage>
        <taxon>Eukaryota</taxon>
        <taxon>Viridiplantae</taxon>
        <taxon>Streptophyta</taxon>
        <taxon>Embryophyta</taxon>
        <taxon>Tracheophyta</taxon>
        <taxon>Spermatophyta</taxon>
        <taxon>Magnoliopsida</taxon>
        <taxon>eudicotyledons</taxon>
        <taxon>Gunneridae</taxon>
        <taxon>Pentapetalae</taxon>
        <taxon>asterids</taxon>
        <taxon>lamiids</taxon>
        <taxon>Lamiales</taxon>
        <taxon>Oleaceae</taxon>
        <taxon>Forsythieae</taxon>
        <taxon>Abeliophyllum</taxon>
    </lineage>
</organism>
<dbReference type="PANTHER" id="PTHR31625">
    <property type="match status" value="1"/>
</dbReference>
<keyword evidence="4" id="KW-1185">Reference proteome</keyword>
<dbReference type="Pfam" id="PF02458">
    <property type="entry name" value="Transferase"/>
    <property type="match status" value="1"/>
</dbReference>
<dbReference type="AlphaFoldDB" id="A0ABD1QKP2"/>
<evidence type="ECO:0000256" key="2">
    <source>
        <dbReference type="ARBA" id="ARBA00023315"/>
    </source>
</evidence>
<evidence type="ECO:0000256" key="1">
    <source>
        <dbReference type="ARBA" id="ARBA00022679"/>
    </source>
</evidence>
<reference evidence="4" key="1">
    <citation type="submission" date="2024-07" db="EMBL/GenBank/DDBJ databases">
        <title>Two chromosome-level genome assemblies of Korean endemic species Abeliophyllum distichum and Forsythia ovata (Oleaceae).</title>
        <authorList>
            <person name="Jang H."/>
        </authorList>
    </citation>
    <scope>NUCLEOTIDE SEQUENCE [LARGE SCALE GENOMIC DNA]</scope>
</reference>
<keyword evidence="1" id="KW-0808">Transferase</keyword>
<name>A0ABD1QKP2_9LAMI</name>
<keyword evidence="2" id="KW-0012">Acyltransferase</keyword>
<protein>
    <submittedName>
        <fullName evidence="3">Coumaroyl-CoA:anthocyanidin 3-O-glucoside-6''-O-coumaroyltransferase 2</fullName>
    </submittedName>
</protein>
<evidence type="ECO:0000313" key="3">
    <source>
        <dbReference type="EMBL" id="KAL2476795.1"/>
    </source>
</evidence>
<evidence type="ECO:0000313" key="4">
    <source>
        <dbReference type="Proteomes" id="UP001604336"/>
    </source>
</evidence>
<dbReference type="Proteomes" id="UP001604336">
    <property type="component" value="Unassembled WGS sequence"/>
</dbReference>
<accession>A0ABD1QKP2</accession>
<dbReference type="EMBL" id="JBFOLK010000011">
    <property type="protein sequence ID" value="KAL2476795.1"/>
    <property type="molecule type" value="Genomic_DNA"/>
</dbReference>